<evidence type="ECO:0000313" key="16">
    <source>
        <dbReference type="EMBL" id="EDF5685536.1"/>
    </source>
</evidence>
<dbReference type="CDD" id="cd17243">
    <property type="entry name" value="RMtype1_S_AchA6I-TRD2-CR2_like"/>
    <property type="match status" value="1"/>
</dbReference>
<reference evidence="21 29" key="1">
    <citation type="submission" date="2015-08" db="EMBL/GenBank/DDBJ databases">
        <title>Draft genome sequence of a Salmonella Enteritidis strain from day-old chicks.</title>
        <authorList>
            <person name="Clemente L."/>
            <person name="Jones-Dias D."/>
            <person name="Egas C."/>
            <person name="Fookes M."/>
            <person name="Thomson N.R."/>
            <person name="Manageiro V."/>
            <person name="Canica M."/>
        </authorList>
    </citation>
    <scope>NUCLEOTIDE SEQUENCE [LARGE SCALE GENOMIC DNA]</scope>
    <source>
        <strain evidence="21 29">LV60</strain>
    </source>
</reference>
<evidence type="ECO:0000259" key="4">
    <source>
        <dbReference type="Pfam" id="PF01420"/>
    </source>
</evidence>
<evidence type="ECO:0000313" key="19">
    <source>
        <dbReference type="EMBL" id="EDI2533622.1"/>
    </source>
</evidence>
<dbReference type="OMA" id="SWFIDFD"/>
<keyword evidence="27" id="KW-0540">Nuclease</keyword>
<dbReference type="REBASE" id="511536">
    <property type="entry name" value="S.Sen51827ORF19335P"/>
</dbReference>
<dbReference type="RefSeq" id="WP_000863534.1">
    <property type="nucleotide sequence ID" value="NZ_CATNUL010000001.1"/>
</dbReference>
<evidence type="ECO:0000256" key="2">
    <source>
        <dbReference type="ARBA" id="ARBA00022747"/>
    </source>
</evidence>
<dbReference type="EMBL" id="AAIUPJ010000010">
    <property type="protein sequence ID" value="ECI2605655.1"/>
    <property type="molecule type" value="Genomic_DNA"/>
</dbReference>
<evidence type="ECO:0000313" key="14">
    <source>
        <dbReference type="EMBL" id="EDC7689298.1"/>
    </source>
</evidence>
<accession>A0A1R2MFR6</accession>
<evidence type="ECO:0000313" key="8">
    <source>
        <dbReference type="EMBL" id="ECB5914140.1"/>
    </source>
</evidence>
<feature type="domain" description="Type I restriction modification DNA specificity" evidence="4">
    <location>
        <begin position="227"/>
        <end position="373"/>
    </location>
</feature>
<protein>
    <submittedName>
        <fullName evidence="27">Type I restriction endonuclease subunit M</fullName>
    </submittedName>
    <submittedName>
        <fullName evidence="21">Type I restriction modification DNA specificity domain</fullName>
    </submittedName>
    <submittedName>
        <fullName evidence="5">Type I restriction-modification protein specificity subunit</fullName>
    </submittedName>
</protein>
<evidence type="ECO:0000313" key="21">
    <source>
        <dbReference type="EMBL" id="KOX83287.1"/>
    </source>
</evidence>
<dbReference type="EMBL" id="AALRZM010000033">
    <property type="protein sequence ID" value="EDC7600823.1"/>
    <property type="molecule type" value="Genomic_DNA"/>
</dbReference>
<comment type="similarity">
    <text evidence="1">Belongs to the type-I restriction system S methylase family.</text>
</comment>
<keyword evidence="3" id="KW-0238">DNA-binding</keyword>
<dbReference type="EMBL" id="AALDBB010000038">
    <property type="protein sequence ID" value="ECY4069270.1"/>
    <property type="molecule type" value="Genomic_DNA"/>
</dbReference>
<reference evidence="6" key="5">
    <citation type="submission" date="2018-07" db="EMBL/GenBank/DDBJ databases">
        <authorList>
            <person name="Ashton P.M."/>
            <person name="Dallman T."/>
            <person name="Nair S."/>
            <person name="De Pinna E."/>
            <person name="Peters T."/>
            <person name="Grant K."/>
        </authorList>
    </citation>
    <scope>NUCLEOTIDE SEQUENCE [LARGE SCALE GENOMIC DNA]</scope>
    <source>
        <strain evidence="11">101434</strain>
        <strain evidence="12">103641</strain>
        <strain evidence="25">149315</strain>
        <strain evidence="15">189235</strain>
        <strain evidence="18">364196</strain>
        <strain evidence="22">38306</strain>
        <strain evidence="5">484130</strain>
        <strain evidence="6">565068</strain>
        <strain evidence="10">56960</strain>
        <strain evidence="26">572516</strain>
        <strain evidence="7">612542</strain>
        <strain evidence="8">684742</strain>
    </source>
</reference>
<dbReference type="EMBL" id="RSSB01000009">
    <property type="protein sequence ID" value="MIR95843.1"/>
    <property type="molecule type" value="Genomic_DNA"/>
</dbReference>
<evidence type="ECO:0000313" key="12">
    <source>
        <dbReference type="EMBL" id="EDA7385730.1"/>
    </source>
</evidence>
<reference evidence="9" key="6">
    <citation type="submission" date="2019-07" db="EMBL/GenBank/DDBJ databases">
        <authorList>
            <consortium name="GenomeTrakr network: Whole genome sequencing for foodborne pathogen traceback"/>
        </authorList>
    </citation>
    <scope>NUCLEOTIDE SEQUENCE [LARGE SCALE GENOMIC DNA]</scope>
    <source>
        <strain evidence="24 31">15MN00229</strain>
        <strain evidence="23 32">ARIM-SE2047-05</strain>
        <strain evidence="9">CFSAN061129</strain>
        <strain evidence="17">FSIS1700529</strain>
        <strain evidence="16">FSIS1709923</strain>
    </source>
</reference>
<proteinExistence type="inferred from homology"/>
<dbReference type="EMBL" id="AAHLVR010000020">
    <property type="protein sequence ID" value="EBX6310326.1"/>
    <property type="molecule type" value="Genomic_DNA"/>
</dbReference>
<evidence type="ECO:0000313" key="15">
    <source>
        <dbReference type="EMBL" id="EDF2958385.1"/>
    </source>
</evidence>
<dbReference type="Proteomes" id="UP000037735">
    <property type="component" value="Unassembled WGS sequence"/>
</dbReference>
<evidence type="ECO:0000256" key="3">
    <source>
        <dbReference type="ARBA" id="ARBA00023125"/>
    </source>
</evidence>
<evidence type="ECO:0000313" key="5">
    <source>
        <dbReference type="EMBL" id="EBU8211069.1"/>
    </source>
</evidence>
<dbReference type="EMBL" id="AAMKIN010000014">
    <property type="protein sequence ID" value="EDI2533622.1"/>
    <property type="molecule type" value="Genomic_DNA"/>
</dbReference>
<dbReference type="Proteomes" id="UP000885271">
    <property type="component" value="Unassembled WGS sequence"/>
</dbReference>
<dbReference type="EMBL" id="RTCG01000049">
    <property type="protein sequence ID" value="MJE24660.1"/>
    <property type="molecule type" value="Genomic_DNA"/>
</dbReference>
<dbReference type="Gene3D" id="3.90.220.20">
    <property type="entry name" value="DNA methylase specificity domains"/>
    <property type="match status" value="2"/>
</dbReference>
<evidence type="ECO:0000313" key="6">
    <source>
        <dbReference type="EMBL" id="EBX6310326.1"/>
    </source>
</evidence>
<dbReference type="Proteomes" id="UP000268418">
    <property type="component" value="Unassembled WGS sequence"/>
</dbReference>
<dbReference type="EMBL" id="AALSAF010000007">
    <property type="protein sequence ID" value="EDC7689298.1"/>
    <property type="molecule type" value="Genomic_DNA"/>
</dbReference>
<dbReference type="REBASE" id="511530">
    <property type="entry name" value="S.Sen8104ORF19275P"/>
</dbReference>
<dbReference type="SUPFAM" id="SSF116734">
    <property type="entry name" value="DNA methylase specificity domain"/>
    <property type="match status" value="2"/>
</dbReference>
<dbReference type="REBASE" id="511527">
    <property type="entry name" value="S1.Sen51890ORF19335P"/>
</dbReference>
<dbReference type="Pfam" id="PF01420">
    <property type="entry name" value="Methylase_S"/>
    <property type="match status" value="1"/>
</dbReference>
<evidence type="ECO:0000313" key="10">
    <source>
        <dbReference type="EMBL" id="ECY4069270.1"/>
    </source>
</evidence>
<dbReference type="EMBL" id="RSQT01000027">
    <property type="protein sequence ID" value="MIQ22313.1"/>
    <property type="molecule type" value="Genomic_DNA"/>
</dbReference>
<evidence type="ECO:0000256" key="1">
    <source>
        <dbReference type="ARBA" id="ARBA00010923"/>
    </source>
</evidence>
<evidence type="ECO:0000313" key="31">
    <source>
        <dbReference type="Proteomes" id="UP000268418"/>
    </source>
</evidence>
<evidence type="ECO:0000313" key="26">
    <source>
        <dbReference type="EMBL" id="MKZ73090.1"/>
    </source>
</evidence>
<dbReference type="Proteomes" id="UP000839681">
    <property type="component" value="Unassembled WGS sequence"/>
</dbReference>
<reference evidence="20" key="7">
    <citation type="submission" date="2019-10" db="EMBL/GenBank/DDBJ databases">
        <authorList>
            <consortium name="NCBI Pathogen Detection Project"/>
        </authorList>
    </citation>
    <scope>NUCLEOTIDE SEQUENCE</scope>
    <source>
        <strain evidence="20">CAL-FD-2018-MI-1381-0006</strain>
    </source>
</reference>
<evidence type="ECO:0000313" key="33">
    <source>
        <dbReference type="Proteomes" id="UP000297537"/>
    </source>
</evidence>
<dbReference type="Proteomes" id="UP000885269">
    <property type="component" value="Unassembled WGS sequence"/>
</dbReference>
<keyword evidence="2" id="KW-0680">Restriction system</keyword>
<dbReference type="Proteomes" id="UP000260687">
    <property type="component" value="Unassembled WGS sequence"/>
</dbReference>
<sequence>MAFEKTIPLNEFITLQRGFDLPQDKRVMGDIPVVASTGVVGYHNEEKVLAPGVVIGRSGSIGGGQYITTNFWPLNTTLWVKDFKGHHPRFVYYLLRSIDFSQFNVGSGVPTLNRNHLSGILVADTSYSYEKEASDIIGILDDKIKLNKELNHTLEQISQTLFKSWFVDFDPVIDNALDAGNPIPEALQSRAELRQKIRNSADFKPLPADIRALFPAEFEETELGWMPKGWITTSFNDLIELIGGGTPKTSVEEFWNGDIPWFSVVDAPSESDVYVLTTEKKITIEGLNNSSAKLLRKGTTIISARGTVGKCAMVAVPMAMNQSCYGVIGKNNISDEYIYFQLKNAVQTLQQMGHGSVFNTITRDTFKNIKVPFCNEELTNSYSLLVKNYFSKILNNNYQNIALTNLRDTLLPKLISGELSLEDLPNLAKQTEPA</sequence>
<evidence type="ECO:0000313" key="9">
    <source>
        <dbReference type="EMBL" id="ECI2605655.1"/>
    </source>
</evidence>
<dbReference type="CDD" id="cd17267">
    <property type="entry name" value="RMtype1_S_EcoAO83I-TRD1-CR1_like"/>
    <property type="match status" value="1"/>
</dbReference>
<evidence type="ECO:0000313" key="11">
    <source>
        <dbReference type="EMBL" id="ECZ9360342.1"/>
    </source>
</evidence>
<dbReference type="Proteomes" id="UP000297537">
    <property type="component" value="Unassembled WGS sequence"/>
</dbReference>
<evidence type="ECO:0000313" key="17">
    <source>
        <dbReference type="EMBL" id="EDG7640354.1"/>
    </source>
</evidence>
<reference evidence="20" key="3">
    <citation type="journal article" date="2018" name="Genome Biol.">
        <title>SKESA: strategic k-mer extension for scrupulous assemblies.</title>
        <authorList>
            <person name="Souvorov A."/>
            <person name="Agarwala R."/>
            <person name="Lipman D.J."/>
        </authorList>
    </citation>
    <scope>NUCLEOTIDE SEQUENCE</scope>
    <source>
        <strain evidence="20">CAL-FD-2018-MI-1381-0006</strain>
    </source>
</reference>
<evidence type="ECO:0000313" key="29">
    <source>
        <dbReference type="Proteomes" id="UP000037735"/>
    </source>
</evidence>
<dbReference type="EMBL" id="AAHDJF010000050">
    <property type="protein sequence ID" value="EBU8211069.1"/>
    <property type="molecule type" value="Genomic_DNA"/>
</dbReference>
<dbReference type="EMBL" id="AAMIKG010000012">
    <property type="protein sequence ID" value="EDH6706514.1"/>
    <property type="molecule type" value="Genomic_DNA"/>
</dbReference>
<keyword evidence="27" id="KW-0255">Endonuclease</keyword>
<dbReference type="Proteomes" id="UP000839574">
    <property type="component" value="Unassembled WGS sequence"/>
</dbReference>
<evidence type="ECO:0000313" key="25">
    <source>
        <dbReference type="EMBL" id="MJE24660.1"/>
    </source>
</evidence>
<dbReference type="KEGG" id="senl:IY59_22695"/>
<dbReference type="EMBL" id="RSSM01000016">
    <property type="protein sequence ID" value="MIS10363.1"/>
    <property type="molecule type" value="Genomic_DNA"/>
</dbReference>
<evidence type="ECO:0000313" key="28">
    <source>
        <dbReference type="EMBL" id="TGC90688.1"/>
    </source>
</evidence>
<reference evidence="28 33" key="4">
    <citation type="submission" date="2018-03" db="EMBL/GenBank/DDBJ databases">
        <title>Non-Typhoidal Salmonella genome sequencing and assembly.</title>
        <authorList>
            <person name="Matchawe C."/>
        </authorList>
    </citation>
    <scope>NUCLEOTIDE SEQUENCE [LARGE SCALE GENOMIC DNA]</scope>
    <source>
        <strain evidence="28 33">20dea</strain>
    </source>
</reference>
<dbReference type="Proteomes" id="UP000839564">
    <property type="component" value="Unassembled WGS sequence"/>
</dbReference>
<dbReference type="EMBL" id="AAMBFU010000005">
    <property type="protein sequence ID" value="EDF5685536.1"/>
    <property type="molecule type" value="Genomic_DNA"/>
</dbReference>
<dbReference type="InterPro" id="IPR044946">
    <property type="entry name" value="Restrct_endonuc_typeI_TRD_sf"/>
</dbReference>
<dbReference type="EMBL" id="AAMAIN010000022">
    <property type="protein sequence ID" value="EDF2958385.1"/>
    <property type="molecule type" value="Genomic_DNA"/>
</dbReference>
<evidence type="ECO:0000313" key="30">
    <source>
        <dbReference type="Proteomes" id="UP000260687"/>
    </source>
</evidence>
<dbReference type="GO" id="GO:0003677">
    <property type="term" value="F:DNA binding"/>
    <property type="evidence" value="ECO:0007669"/>
    <property type="project" value="UniProtKB-KW"/>
</dbReference>
<evidence type="ECO:0000313" key="13">
    <source>
        <dbReference type="EMBL" id="EDC7600823.1"/>
    </source>
</evidence>
<dbReference type="EMBL" id="RUPV01000009">
    <property type="protein sequence ID" value="MKZ73090.1"/>
    <property type="molecule type" value="Genomic_DNA"/>
</dbReference>
<evidence type="ECO:0000313" key="23">
    <source>
        <dbReference type="EMBL" id="MIR95843.1"/>
    </source>
</evidence>
<dbReference type="PANTHER" id="PTHR30408:SF13">
    <property type="entry name" value="TYPE I RESTRICTION ENZYME HINDI SPECIFICITY SUBUNIT"/>
    <property type="match status" value="1"/>
</dbReference>
<evidence type="ECO:0000313" key="7">
    <source>
        <dbReference type="EMBL" id="EBZ1785511.1"/>
    </source>
</evidence>
<evidence type="ECO:0000313" key="32">
    <source>
        <dbReference type="Proteomes" id="UP000278953"/>
    </source>
</evidence>
<dbReference type="Proteomes" id="UP000839627">
    <property type="component" value="Unassembled WGS sequence"/>
</dbReference>
<dbReference type="Proteomes" id="UP000839651">
    <property type="component" value="Unassembled WGS sequence"/>
</dbReference>
<dbReference type="EMBL" id="AAHQHJ010000030">
    <property type="protein sequence ID" value="EBZ1785511.1"/>
    <property type="molecule type" value="Genomic_DNA"/>
</dbReference>
<dbReference type="EMBL" id="AAHYCB010000020">
    <property type="protein sequence ID" value="ECB5914140.1"/>
    <property type="molecule type" value="Genomic_DNA"/>
</dbReference>
<dbReference type="Proteomes" id="UP000839643">
    <property type="component" value="Unassembled WGS sequence"/>
</dbReference>
<dbReference type="REBASE" id="511534">
    <property type="entry name" value="S.Sen51882ORF19335P"/>
</dbReference>
<evidence type="ECO:0000313" key="27">
    <source>
        <dbReference type="EMBL" id="RFR87107.1"/>
    </source>
</evidence>
<comment type="caution">
    <text evidence="21">The sequence shown here is derived from an EMBL/GenBank/DDBJ whole genome shotgun (WGS) entry which is preliminary data.</text>
</comment>
<reference evidence="27 30" key="2">
    <citation type="submission" date="2017-08" db="EMBL/GenBank/DDBJ databases">
        <title>Produce relevant pathogen strain collection.</title>
        <authorList>
            <person name="Harrand S."/>
        </authorList>
    </citation>
    <scope>NUCLEOTIDE SEQUENCE [LARGE SCALE GENOMIC DNA]</scope>
    <source>
        <strain evidence="27 30">BAA 1045</strain>
    </source>
</reference>
<evidence type="ECO:0000313" key="22">
    <source>
        <dbReference type="EMBL" id="MIQ22313.1"/>
    </source>
</evidence>
<reference evidence="19" key="8">
    <citation type="submission" date="2019-10" db="EMBL/GenBank/DDBJ databases">
        <authorList>
            <consortium name="PulseNet: The National Subtyping Network for Foodborne Disease Surveillance"/>
            <person name="Tarr C.L."/>
            <person name="Trees E."/>
            <person name="Katz L.S."/>
            <person name="Carleton-Romer H.A."/>
            <person name="Stroika S."/>
            <person name="Kucerova Z."/>
            <person name="Roache K.F."/>
            <person name="Sabol A.L."/>
            <person name="Besser J."/>
            <person name="Gerner-Smidt P."/>
        </authorList>
    </citation>
    <scope>NUCLEOTIDE SEQUENCE [LARGE SCALE GENOMIC DNA]</scope>
    <source>
        <strain evidence="14">PNUSAS004231</strain>
        <strain evidence="13">PNUSAS004368</strain>
        <strain evidence="19">PNUSAS013738</strain>
    </source>
</reference>
<organism evidence="21 29">
    <name type="scientific">Salmonella enteritidis</name>
    <dbReference type="NCBI Taxonomy" id="149539"/>
    <lineage>
        <taxon>Bacteria</taxon>
        <taxon>Pseudomonadati</taxon>
        <taxon>Pseudomonadota</taxon>
        <taxon>Gammaproteobacteria</taxon>
        <taxon>Enterobacterales</taxon>
        <taxon>Enterobacteriaceae</taxon>
        <taxon>Salmonella</taxon>
    </lineage>
</organism>
<evidence type="ECO:0000313" key="24">
    <source>
        <dbReference type="EMBL" id="MIS10363.1"/>
    </source>
</evidence>
<dbReference type="GO" id="GO:0004519">
    <property type="term" value="F:endonuclease activity"/>
    <property type="evidence" value="ECO:0007669"/>
    <property type="project" value="UniProtKB-KW"/>
</dbReference>
<dbReference type="EMBL" id="AALLBU010000028">
    <property type="protein sequence ID" value="EDA7385730.1"/>
    <property type="molecule type" value="Genomic_DNA"/>
</dbReference>
<dbReference type="EMBL" id="AAMFGN010000005">
    <property type="protein sequence ID" value="EDG7640354.1"/>
    <property type="molecule type" value="Genomic_DNA"/>
</dbReference>
<dbReference type="Proteomes" id="UP000839657">
    <property type="component" value="Unassembled WGS sequence"/>
</dbReference>
<dbReference type="Proteomes" id="UP000839910">
    <property type="component" value="Unassembled WGS sequence"/>
</dbReference>
<dbReference type="AlphaFoldDB" id="A0A1R2MFR6"/>
<dbReference type="PANTHER" id="PTHR30408">
    <property type="entry name" value="TYPE-1 RESTRICTION ENZYME ECOKI SPECIFICITY PROTEIN"/>
    <property type="match status" value="1"/>
</dbReference>
<dbReference type="Proteomes" id="UP000839685">
    <property type="component" value="Unassembled WGS sequence"/>
</dbReference>
<dbReference type="EMBL" id="AALIIV010000024">
    <property type="protein sequence ID" value="ECZ9360342.1"/>
    <property type="molecule type" value="Genomic_DNA"/>
</dbReference>
<dbReference type="InterPro" id="IPR052021">
    <property type="entry name" value="Type-I_RS_S_subunit"/>
</dbReference>
<dbReference type="Proteomes" id="UP000885292">
    <property type="component" value="Unassembled WGS sequence"/>
</dbReference>
<dbReference type="EMBL" id="DAAAMC010000047">
    <property type="protein sequence ID" value="HAA1100122.1"/>
    <property type="molecule type" value="Genomic_DNA"/>
</dbReference>
<dbReference type="SMR" id="A0A1R2MFR6"/>
<dbReference type="Proteomes" id="UP000839577">
    <property type="component" value="Unassembled WGS sequence"/>
</dbReference>
<dbReference type="Proteomes" id="UP000839912">
    <property type="component" value="Unassembled WGS sequence"/>
</dbReference>
<dbReference type="Proteomes" id="UP000278953">
    <property type="component" value="Unassembled WGS sequence"/>
</dbReference>
<dbReference type="InterPro" id="IPR000055">
    <property type="entry name" value="Restrct_endonuc_typeI_TRD"/>
</dbReference>
<dbReference type="EMBL" id="LIHI01000005">
    <property type="protein sequence ID" value="KOX83287.1"/>
    <property type="molecule type" value="Genomic_DNA"/>
</dbReference>
<name>A0A1R2MFR6_SALEN</name>
<evidence type="ECO:0000313" key="20">
    <source>
        <dbReference type="EMBL" id="HAA1100122.1"/>
    </source>
</evidence>
<dbReference type="Proteomes" id="UP000839583">
    <property type="component" value="Unassembled WGS sequence"/>
</dbReference>
<dbReference type="Proteomes" id="UP000839702">
    <property type="component" value="Unassembled WGS sequence"/>
</dbReference>
<keyword evidence="27" id="KW-0378">Hydrolase</keyword>
<dbReference type="EMBL" id="PYKJ01000478">
    <property type="protein sequence ID" value="TGC90688.1"/>
    <property type="molecule type" value="Genomic_DNA"/>
</dbReference>
<dbReference type="Proteomes" id="UP000839913">
    <property type="component" value="Unassembled WGS sequence"/>
</dbReference>
<dbReference type="GO" id="GO:0009307">
    <property type="term" value="P:DNA restriction-modification system"/>
    <property type="evidence" value="ECO:0007669"/>
    <property type="project" value="UniProtKB-KW"/>
</dbReference>
<dbReference type="Proteomes" id="UP000839635">
    <property type="component" value="Unassembled WGS sequence"/>
</dbReference>
<evidence type="ECO:0000313" key="18">
    <source>
        <dbReference type="EMBL" id="EDH6706514.1"/>
    </source>
</evidence>
<dbReference type="EMBL" id="PDBK01000002">
    <property type="protein sequence ID" value="RFR87107.1"/>
    <property type="molecule type" value="Genomic_DNA"/>
</dbReference>
<gene>
    <name evidence="12" type="ORF">A3U78_19145</name>
    <name evidence="11" type="ORF">A3V28_19785</name>
    <name evidence="21" type="ORF">ABA47_2950</name>
    <name evidence="24" type="ORF">ACT96_23605</name>
    <name evidence="23" type="ORF">AGN17_19935</name>
    <name evidence="10" type="ORF">AU775_20280</name>
    <name evidence="16" type="ORF">B0F61_12315</name>
    <name evidence="17" type="ORF">B9756_13505</name>
    <name evidence="14" type="ORF">BJO06_15165</name>
    <name evidence="13" type="ORF">BJO39_21445</name>
    <name evidence="15" type="ORF">BZ881_18575</name>
    <name evidence="28" type="ORF">C9F08_24180</name>
    <name evidence="18" type="ORF">CB498_16105</name>
    <name evidence="19" type="ORF">CBQ45_22085</name>
    <name evidence="9" type="ORF">CBS77_16690</name>
    <name evidence="27" type="ORF">CRE05_03045</name>
    <name evidence="26" type="ORF">D4E56_12385</name>
    <name evidence="7" type="ORF">D8S08_16415</name>
    <name evidence="25" type="ORF">DLM07_19625</name>
    <name evidence="5" type="ORF">DLQ89_19545</name>
    <name evidence="6" type="ORF">DS187_20970</name>
    <name evidence="8" type="ORF">EZX35_20585</name>
    <name evidence="20" type="ORF">GDN42_18290</name>
    <name evidence="22" type="ORF">ZQ07_17390</name>
</gene>